<accession>A0AA40JIP9</accession>
<comment type="caution">
    <text evidence="1">The sequence shown here is derived from an EMBL/GenBank/DDBJ whole genome shotgun (WGS) entry which is preliminary data.</text>
</comment>
<evidence type="ECO:0000313" key="1">
    <source>
        <dbReference type="EMBL" id="KGX17210.1"/>
    </source>
</evidence>
<organism evidence="1 2">
    <name type="scientific">Burkholderia pseudomallei</name>
    <name type="common">Pseudomonas pseudomallei</name>
    <dbReference type="NCBI Taxonomy" id="28450"/>
    <lineage>
        <taxon>Bacteria</taxon>
        <taxon>Pseudomonadati</taxon>
        <taxon>Pseudomonadota</taxon>
        <taxon>Betaproteobacteria</taxon>
        <taxon>Burkholderiales</taxon>
        <taxon>Burkholderiaceae</taxon>
        <taxon>Burkholderia</taxon>
        <taxon>pseudomallei group</taxon>
    </lineage>
</organism>
<proteinExistence type="predicted"/>
<dbReference type="EMBL" id="JQIM01000007">
    <property type="protein sequence ID" value="KGX17210.1"/>
    <property type="molecule type" value="Genomic_DNA"/>
</dbReference>
<gene>
    <name evidence="1" type="ORF">Y036_5968</name>
</gene>
<protein>
    <submittedName>
        <fullName evidence="1">Uncharacterized protein</fullName>
    </submittedName>
</protein>
<dbReference type="Proteomes" id="UP000030475">
    <property type="component" value="Unassembled WGS sequence"/>
</dbReference>
<dbReference type="AlphaFoldDB" id="A0AA40JIP9"/>
<evidence type="ECO:0000313" key="2">
    <source>
        <dbReference type="Proteomes" id="UP000030475"/>
    </source>
</evidence>
<reference evidence="1 2" key="1">
    <citation type="submission" date="2014-08" db="EMBL/GenBank/DDBJ databases">
        <authorList>
            <person name="Bunnell A."/>
            <person name="Chain P.S."/>
            <person name="Chertkov O."/>
            <person name="Currie B.J."/>
            <person name="Daligault H.E."/>
            <person name="Davenport K.W."/>
            <person name="Davis C."/>
            <person name="Gleasner C.D."/>
            <person name="Johnson S.L."/>
            <person name="Kaestli M."/>
            <person name="Koren S."/>
            <person name="Kunde Y.A."/>
            <person name="Mayo M."/>
            <person name="McMurry K.K."/>
            <person name="Price E.P."/>
            <person name="Reitenga K.G."/>
            <person name="Robison R."/>
            <person name="Rosovitz M.J."/>
            <person name="Sarovich D.S."/>
            <person name="Teshima H."/>
        </authorList>
    </citation>
    <scope>NUCLEOTIDE SEQUENCE [LARGE SCALE GENOMIC DNA]</scope>
    <source>
        <strain evidence="1 2">MSHR44</strain>
    </source>
</reference>
<name>A0AA40JIP9_BURPE</name>
<sequence length="107" mass="11771">MAIAPQAPEIFKVFLEGFIVAAQKSTATVKFTRAANKVLLANDVDGVVKYVSQSGGANSKLRRILDAHFFLRSNLVLFTLERLLTDLLFHCLDDRRLVELPGDGPLG</sequence>